<sequence>MASIFTGIIAGDPVPEDWFRSRVCPIPKGGSNDQLQDYRPLTVTSVLYRLFMQVIKSWMSTWAEKSGTLTELQNGFRQNRQVEDNLFVLMSVSRLRARNREAY</sequence>
<accession>A0ACB8D0V5</accession>
<protein>
    <submittedName>
        <fullName evidence="1">Uncharacterized protein</fullName>
    </submittedName>
</protein>
<gene>
    <name evidence="1" type="ORF">HPB49_024109</name>
</gene>
<proteinExistence type="predicted"/>
<evidence type="ECO:0000313" key="1">
    <source>
        <dbReference type="EMBL" id="KAH7955031.1"/>
    </source>
</evidence>
<reference evidence="1" key="1">
    <citation type="submission" date="2020-05" db="EMBL/GenBank/DDBJ databases">
        <title>Large-scale comparative analyses of tick genomes elucidate their genetic diversity and vector capacities.</title>
        <authorList>
            <person name="Jia N."/>
            <person name="Wang J."/>
            <person name="Shi W."/>
            <person name="Du L."/>
            <person name="Sun Y."/>
            <person name="Zhan W."/>
            <person name="Jiang J."/>
            <person name="Wang Q."/>
            <person name="Zhang B."/>
            <person name="Ji P."/>
            <person name="Sakyi L.B."/>
            <person name="Cui X."/>
            <person name="Yuan T."/>
            <person name="Jiang B."/>
            <person name="Yang W."/>
            <person name="Lam T.T.-Y."/>
            <person name="Chang Q."/>
            <person name="Ding S."/>
            <person name="Wang X."/>
            <person name="Zhu J."/>
            <person name="Ruan X."/>
            <person name="Zhao L."/>
            <person name="Wei J."/>
            <person name="Que T."/>
            <person name="Du C."/>
            <person name="Cheng J."/>
            <person name="Dai P."/>
            <person name="Han X."/>
            <person name="Huang E."/>
            <person name="Gao Y."/>
            <person name="Liu J."/>
            <person name="Shao H."/>
            <person name="Ye R."/>
            <person name="Li L."/>
            <person name="Wei W."/>
            <person name="Wang X."/>
            <person name="Wang C."/>
            <person name="Yang T."/>
            <person name="Huo Q."/>
            <person name="Li W."/>
            <person name="Guo W."/>
            <person name="Chen H."/>
            <person name="Zhou L."/>
            <person name="Ni X."/>
            <person name="Tian J."/>
            <person name="Zhou Y."/>
            <person name="Sheng Y."/>
            <person name="Liu T."/>
            <person name="Pan Y."/>
            <person name="Xia L."/>
            <person name="Li J."/>
            <person name="Zhao F."/>
            <person name="Cao W."/>
        </authorList>
    </citation>
    <scope>NUCLEOTIDE SEQUENCE</scope>
    <source>
        <strain evidence="1">Dsil-2018</strain>
    </source>
</reference>
<name>A0ACB8D0V5_DERSI</name>
<dbReference type="Proteomes" id="UP000821865">
    <property type="component" value="Chromosome 4"/>
</dbReference>
<keyword evidence="2" id="KW-1185">Reference proteome</keyword>
<comment type="caution">
    <text evidence="1">The sequence shown here is derived from an EMBL/GenBank/DDBJ whole genome shotgun (WGS) entry which is preliminary data.</text>
</comment>
<organism evidence="1 2">
    <name type="scientific">Dermacentor silvarum</name>
    <name type="common">Tick</name>
    <dbReference type="NCBI Taxonomy" id="543639"/>
    <lineage>
        <taxon>Eukaryota</taxon>
        <taxon>Metazoa</taxon>
        <taxon>Ecdysozoa</taxon>
        <taxon>Arthropoda</taxon>
        <taxon>Chelicerata</taxon>
        <taxon>Arachnida</taxon>
        <taxon>Acari</taxon>
        <taxon>Parasitiformes</taxon>
        <taxon>Ixodida</taxon>
        <taxon>Ixodoidea</taxon>
        <taxon>Ixodidae</taxon>
        <taxon>Rhipicephalinae</taxon>
        <taxon>Dermacentor</taxon>
    </lineage>
</organism>
<evidence type="ECO:0000313" key="2">
    <source>
        <dbReference type="Proteomes" id="UP000821865"/>
    </source>
</evidence>
<dbReference type="EMBL" id="CM023473">
    <property type="protein sequence ID" value="KAH7955031.1"/>
    <property type="molecule type" value="Genomic_DNA"/>
</dbReference>